<protein>
    <submittedName>
        <fullName evidence="1">Uncharacterized protein</fullName>
    </submittedName>
</protein>
<reference evidence="1 2" key="1">
    <citation type="submission" date="2018-09" db="EMBL/GenBank/DDBJ databases">
        <title>A high-quality reference genome of wild soybean provides a powerful tool to mine soybean genomes.</title>
        <authorList>
            <person name="Xie M."/>
            <person name="Chung C.Y.L."/>
            <person name="Li M.-W."/>
            <person name="Wong F.-L."/>
            <person name="Chan T.-F."/>
            <person name="Lam H.-M."/>
        </authorList>
    </citation>
    <scope>NUCLEOTIDE SEQUENCE [LARGE SCALE GENOMIC DNA]</scope>
    <source>
        <strain evidence="2">cv. W05</strain>
        <tissue evidence="1">Hypocotyl of etiolated seedlings</tissue>
    </source>
</reference>
<dbReference type="EMBL" id="QZWG01000004">
    <property type="protein sequence ID" value="RZC16831.1"/>
    <property type="molecule type" value="Genomic_DNA"/>
</dbReference>
<proteinExistence type="predicted"/>
<gene>
    <name evidence="1" type="ORF">D0Y65_009925</name>
</gene>
<organism evidence="1 2">
    <name type="scientific">Glycine soja</name>
    <name type="common">Wild soybean</name>
    <dbReference type="NCBI Taxonomy" id="3848"/>
    <lineage>
        <taxon>Eukaryota</taxon>
        <taxon>Viridiplantae</taxon>
        <taxon>Streptophyta</taxon>
        <taxon>Embryophyta</taxon>
        <taxon>Tracheophyta</taxon>
        <taxon>Spermatophyta</taxon>
        <taxon>Magnoliopsida</taxon>
        <taxon>eudicotyledons</taxon>
        <taxon>Gunneridae</taxon>
        <taxon>Pentapetalae</taxon>
        <taxon>rosids</taxon>
        <taxon>fabids</taxon>
        <taxon>Fabales</taxon>
        <taxon>Fabaceae</taxon>
        <taxon>Papilionoideae</taxon>
        <taxon>50 kb inversion clade</taxon>
        <taxon>NPAAA clade</taxon>
        <taxon>indigoferoid/millettioid clade</taxon>
        <taxon>Phaseoleae</taxon>
        <taxon>Glycine</taxon>
        <taxon>Glycine subgen. Soja</taxon>
    </lineage>
</organism>
<evidence type="ECO:0000313" key="2">
    <source>
        <dbReference type="Proteomes" id="UP000289340"/>
    </source>
</evidence>
<evidence type="ECO:0000313" key="1">
    <source>
        <dbReference type="EMBL" id="RZC16831.1"/>
    </source>
</evidence>
<sequence>MLGVAEDGDKNGTVRQCNAELVDIHGFGSGRESVGRVVAINEEVLETVQVHMAWVGRNVNWERRGEVYCIRFGRGESLTKMDEDQWMHDSIMSEEVDMNEQNEDEAGLKSKHIDCSDVFSTSQDQYIHWHRVKDEDVVHDIFWCHPDAVKLCNAYQGLSEPEAKITEEMETISKRFEELNVCGKVTLKSKLREIAYPTLNSMCHPPKKVTMDKGMNITDMGYVIASRLSSSFNLPVIAWQASYDIDDNEKGAIASASSIATAATGC</sequence>
<name>A0A445L151_GLYSO</name>
<accession>A0A445L151</accession>
<dbReference type="AlphaFoldDB" id="A0A445L151"/>
<dbReference type="Proteomes" id="UP000289340">
    <property type="component" value="Chromosome 4"/>
</dbReference>
<comment type="caution">
    <text evidence="1">The sequence shown here is derived from an EMBL/GenBank/DDBJ whole genome shotgun (WGS) entry which is preliminary data.</text>
</comment>
<keyword evidence="2" id="KW-1185">Reference proteome</keyword>